<feature type="chain" id="PRO_5009582677" description="DUF5667 domain-containing protein" evidence="2">
    <location>
        <begin position="27"/>
        <end position="259"/>
    </location>
</feature>
<organism evidence="3 4">
    <name type="scientific">Candidatus Nealsonbacteria bacterium RIFCSPHIGHO2_01_FULL_38_55</name>
    <dbReference type="NCBI Taxonomy" id="1801664"/>
    <lineage>
        <taxon>Bacteria</taxon>
        <taxon>Candidatus Nealsoniibacteriota</taxon>
    </lineage>
</organism>
<reference evidence="3 4" key="1">
    <citation type="journal article" date="2016" name="Nat. Commun.">
        <title>Thousands of microbial genomes shed light on interconnected biogeochemical processes in an aquifer system.</title>
        <authorList>
            <person name="Anantharaman K."/>
            <person name="Brown C.T."/>
            <person name="Hug L.A."/>
            <person name="Sharon I."/>
            <person name="Castelle C.J."/>
            <person name="Probst A.J."/>
            <person name="Thomas B.C."/>
            <person name="Singh A."/>
            <person name="Wilkins M.J."/>
            <person name="Karaoz U."/>
            <person name="Brodie E.L."/>
            <person name="Williams K.H."/>
            <person name="Hubbard S.S."/>
            <person name="Banfield J.F."/>
        </authorList>
    </citation>
    <scope>NUCLEOTIDE SEQUENCE [LARGE SCALE GENOMIC DNA]</scope>
</reference>
<keyword evidence="2" id="KW-0732">Signal</keyword>
<dbReference type="Proteomes" id="UP000177360">
    <property type="component" value="Unassembled WGS sequence"/>
</dbReference>
<evidence type="ECO:0000256" key="2">
    <source>
        <dbReference type="SAM" id="SignalP"/>
    </source>
</evidence>
<dbReference type="AlphaFoldDB" id="A0A1G2E1G6"/>
<accession>A0A1G2E1G6</accession>
<protein>
    <recommendedName>
        <fullName evidence="5">DUF5667 domain-containing protein</fullName>
    </recommendedName>
</protein>
<feature type="signal peptide" evidence="2">
    <location>
        <begin position="1"/>
        <end position="26"/>
    </location>
</feature>
<sequence length="259" mass="28838">MKKLSFLFVSAIISATLAGTTSAAVAQTTDADFQNALTQLRQSRQDFKNNKAQEVNAASEEGRAKVQAARQAAQQKRAEAQKRMEEKRKEVLLKLVDIQIKWMNRVKGRVQKMPNITNGLKIQLATEVDASIQKLNDEKAKIQSTSGQEAIKFLAKEVRDIFKSKKEIIKKTVDAIFDSRVNNATAKAEDRVAAIKAKIEELKSAGKDMGELEAYLADAEKKINEAQVKVGQGLFREANEDLKGAYQKFRGIADKAKWP</sequence>
<comment type="caution">
    <text evidence="3">The sequence shown here is derived from an EMBL/GenBank/DDBJ whole genome shotgun (WGS) entry which is preliminary data.</text>
</comment>
<name>A0A1G2E1G6_9BACT</name>
<proteinExistence type="predicted"/>
<feature type="coiled-coil region" evidence="1">
    <location>
        <begin position="185"/>
        <end position="229"/>
    </location>
</feature>
<evidence type="ECO:0000256" key="1">
    <source>
        <dbReference type="SAM" id="Coils"/>
    </source>
</evidence>
<feature type="coiled-coil region" evidence="1">
    <location>
        <begin position="63"/>
        <end position="90"/>
    </location>
</feature>
<dbReference type="EMBL" id="MHLZ01000026">
    <property type="protein sequence ID" value="OGZ19595.1"/>
    <property type="molecule type" value="Genomic_DNA"/>
</dbReference>
<gene>
    <name evidence="3" type="ORF">A2626_00605</name>
</gene>
<evidence type="ECO:0000313" key="4">
    <source>
        <dbReference type="Proteomes" id="UP000177360"/>
    </source>
</evidence>
<evidence type="ECO:0000313" key="3">
    <source>
        <dbReference type="EMBL" id="OGZ19595.1"/>
    </source>
</evidence>
<keyword evidence="1" id="KW-0175">Coiled coil</keyword>
<evidence type="ECO:0008006" key="5">
    <source>
        <dbReference type="Google" id="ProtNLM"/>
    </source>
</evidence>